<dbReference type="EMBL" id="MFYX01000136">
    <property type="protein sequence ID" value="OGK01012.1"/>
    <property type="molecule type" value="Genomic_DNA"/>
</dbReference>
<feature type="domain" description="Sulfatase N-terminal" evidence="5">
    <location>
        <begin position="7"/>
        <end position="335"/>
    </location>
</feature>
<organism evidence="6 7">
    <name type="scientific">Candidatus Raymondbacteria bacterium RIFOXYD12_FULL_49_13</name>
    <dbReference type="NCBI Taxonomy" id="1817890"/>
    <lineage>
        <taxon>Bacteria</taxon>
        <taxon>Raymondiibacteriota</taxon>
    </lineage>
</organism>
<dbReference type="AlphaFoldDB" id="A0A1F7F377"/>
<dbReference type="InterPro" id="IPR024607">
    <property type="entry name" value="Sulfatase_CS"/>
</dbReference>
<evidence type="ECO:0000259" key="5">
    <source>
        <dbReference type="Pfam" id="PF00884"/>
    </source>
</evidence>
<evidence type="ECO:0000256" key="2">
    <source>
        <dbReference type="ARBA" id="ARBA00022723"/>
    </source>
</evidence>
<reference evidence="6 7" key="1">
    <citation type="journal article" date="2016" name="Nat. Commun.">
        <title>Thousands of microbial genomes shed light on interconnected biogeochemical processes in an aquifer system.</title>
        <authorList>
            <person name="Anantharaman K."/>
            <person name="Brown C.T."/>
            <person name="Hug L.A."/>
            <person name="Sharon I."/>
            <person name="Castelle C.J."/>
            <person name="Probst A.J."/>
            <person name="Thomas B.C."/>
            <person name="Singh A."/>
            <person name="Wilkins M.J."/>
            <person name="Karaoz U."/>
            <person name="Brodie E.L."/>
            <person name="Williams K.H."/>
            <person name="Hubbard S.S."/>
            <person name="Banfield J.F."/>
        </authorList>
    </citation>
    <scope>NUCLEOTIDE SEQUENCE [LARGE SCALE GENOMIC DNA]</scope>
</reference>
<dbReference type="Gene3D" id="3.40.720.10">
    <property type="entry name" value="Alkaline Phosphatase, subunit A"/>
    <property type="match status" value="1"/>
</dbReference>
<dbReference type="InterPro" id="IPR000917">
    <property type="entry name" value="Sulfatase_N"/>
</dbReference>
<dbReference type="GO" id="GO:0004065">
    <property type="term" value="F:arylsulfatase activity"/>
    <property type="evidence" value="ECO:0007669"/>
    <property type="project" value="TreeGrafter"/>
</dbReference>
<keyword evidence="2" id="KW-0479">Metal-binding</keyword>
<evidence type="ECO:0000313" key="6">
    <source>
        <dbReference type="EMBL" id="OGK01012.1"/>
    </source>
</evidence>
<gene>
    <name evidence="6" type="ORF">A2519_17170</name>
</gene>
<dbReference type="InterPro" id="IPR050738">
    <property type="entry name" value="Sulfatase"/>
</dbReference>
<accession>A0A1F7F377</accession>
<evidence type="ECO:0000256" key="1">
    <source>
        <dbReference type="ARBA" id="ARBA00008779"/>
    </source>
</evidence>
<name>A0A1F7F377_UNCRA</name>
<evidence type="ECO:0000256" key="4">
    <source>
        <dbReference type="ARBA" id="ARBA00022837"/>
    </source>
</evidence>
<dbReference type="SUPFAM" id="SSF53649">
    <property type="entry name" value="Alkaline phosphatase-like"/>
    <property type="match status" value="1"/>
</dbReference>
<dbReference type="Proteomes" id="UP000179243">
    <property type="component" value="Unassembled WGS sequence"/>
</dbReference>
<dbReference type="InterPro" id="IPR017850">
    <property type="entry name" value="Alkaline_phosphatase_core_sf"/>
</dbReference>
<comment type="caution">
    <text evidence="6">The sequence shown here is derived from an EMBL/GenBank/DDBJ whole genome shotgun (WGS) entry which is preliminary data.</text>
</comment>
<evidence type="ECO:0000256" key="3">
    <source>
        <dbReference type="ARBA" id="ARBA00022801"/>
    </source>
</evidence>
<dbReference type="PANTHER" id="PTHR42693">
    <property type="entry name" value="ARYLSULFATASE FAMILY MEMBER"/>
    <property type="match status" value="1"/>
</dbReference>
<keyword evidence="3" id="KW-0378">Hydrolase</keyword>
<proteinExistence type="inferred from homology"/>
<sequence>MKKANRIVLIMTDTQRWDMVGCYGNPDMKTPSLDTLAAKGVRFDRAYTCQPVCGPARSAIFTGTWPHFNGVWANNQGLGDNVQTIGRRLKDHGFHTAYIGKWHLDGSDYFGLGKCPDGWDPVYWYDMRNYIEELTPAERVKSRIYETSHEPGMTAEFTFGHRVSNRAIDFLEKHRKEDFILTVSYDEPHQPFLCPEPYNHMYDDYTFPATENVADSLADKPEHHRIWAGKRLGEKNPKTFVQDGHLNSNSFVDSEIGRVLNAIWTHTPDALVIYTSDHGDAFGAHHITNKGPAMYDEVTRIPFIVSWPGVTPGSAATSQPFSHIDLAPTIMAAAGLPVSKAFDGVSALAAFADPKVRVNDAIFMEYGRYETDHDGYGGFQPIRATFDGKYKLVVNLLTSDELYDIENDPHEMKNLILAPGCIAERNRLHDRLLKWMNDTRDPFRGYYWERRPWRTDASKPTWEYTGMTRQRENEEYEPRQLDYDTGIEMTEPVRGKDLRLPRNL</sequence>
<evidence type="ECO:0000313" key="7">
    <source>
        <dbReference type="Proteomes" id="UP000179243"/>
    </source>
</evidence>
<keyword evidence="4" id="KW-0106">Calcium</keyword>
<comment type="similarity">
    <text evidence="1">Belongs to the sulfatase family.</text>
</comment>
<dbReference type="GO" id="GO:0046872">
    <property type="term" value="F:metal ion binding"/>
    <property type="evidence" value="ECO:0007669"/>
    <property type="project" value="UniProtKB-KW"/>
</dbReference>
<dbReference type="PANTHER" id="PTHR42693:SF27">
    <property type="entry name" value="ARYLSULFATASE B [PRECURSOR]"/>
    <property type="match status" value="1"/>
</dbReference>
<dbReference type="Pfam" id="PF00884">
    <property type="entry name" value="Sulfatase"/>
    <property type="match status" value="1"/>
</dbReference>
<protein>
    <submittedName>
        <fullName evidence="6">Sulfatase</fullName>
    </submittedName>
</protein>
<dbReference type="PROSITE" id="PS00523">
    <property type="entry name" value="SULFATASE_1"/>
    <property type="match status" value="1"/>
</dbReference>